<evidence type="ECO:0000259" key="3">
    <source>
        <dbReference type="Pfam" id="PF01345"/>
    </source>
</evidence>
<dbReference type="AlphaFoldDB" id="A0A7C4LN49"/>
<comment type="caution">
    <text evidence="4">The sequence shown here is derived from an EMBL/GenBank/DDBJ whole genome shotgun (WGS) entry which is preliminary data.</text>
</comment>
<reference evidence="4" key="1">
    <citation type="journal article" date="2020" name="mSystems">
        <title>Genome- and Community-Level Interaction Insights into Carbon Utilization and Element Cycling Functions of Hydrothermarchaeota in Hydrothermal Sediment.</title>
        <authorList>
            <person name="Zhou Z."/>
            <person name="Liu Y."/>
            <person name="Xu W."/>
            <person name="Pan J."/>
            <person name="Luo Z.H."/>
            <person name="Li M."/>
        </authorList>
    </citation>
    <scope>NUCLEOTIDE SEQUENCE [LARGE SCALE GENOMIC DNA]</scope>
    <source>
        <strain evidence="4">SpSt-508</strain>
    </source>
</reference>
<dbReference type="NCBIfam" id="TIGR01451">
    <property type="entry name" value="B_ant_repeat"/>
    <property type="match status" value="1"/>
</dbReference>
<name>A0A7C4LN49_9PLAN</name>
<keyword evidence="2" id="KW-0732">Signal</keyword>
<dbReference type="InterPro" id="IPR047589">
    <property type="entry name" value="DUF11_rpt"/>
</dbReference>
<dbReference type="InterPro" id="IPR001434">
    <property type="entry name" value="OmcB-like_DUF11"/>
</dbReference>
<evidence type="ECO:0000256" key="1">
    <source>
        <dbReference type="SAM" id="MobiDB-lite"/>
    </source>
</evidence>
<dbReference type="Pfam" id="PF01345">
    <property type="entry name" value="DUF11"/>
    <property type="match status" value="1"/>
</dbReference>
<feature type="signal peptide" evidence="2">
    <location>
        <begin position="1"/>
        <end position="29"/>
    </location>
</feature>
<evidence type="ECO:0000313" key="4">
    <source>
        <dbReference type="EMBL" id="HGT39719.1"/>
    </source>
</evidence>
<feature type="chain" id="PRO_5028308815" evidence="2">
    <location>
        <begin position="30"/>
        <end position="453"/>
    </location>
</feature>
<feature type="domain" description="DUF11" evidence="3">
    <location>
        <begin position="359"/>
        <end position="452"/>
    </location>
</feature>
<sequence length="453" mass="49299">MLRLPILNQLRRGLLASSACLAMTCAACALPPVNHSLAGPPRNSEPGLVRLGDRAPASKVPTHQAAGSREIARHNREIAQPTGTAAAHSTSTADPADIVTVAYSTAAAPPCPPEAIIRCPPEPRWPVAGPNPWAVGMPWVDAACQPSPHRYPDEYLCDGGDREDPVHYHSDRRMGLDTEDTVAEFVDHRGKQGMVPSNKVCVYAPRFAAVRTVSLLREEGTYQELVSVDHTHQGGEVRTRLAPHLGNLPIALNGMHSRARASGLDGDVLPGDLEHRQRPQIADKVLNTFQDFNFFQLGTLEQGEVARLNLGIRAALVWSREEYPVIQAKTDQPVTGLSDIHSAVLTVVDDTPSDQPGQLRLVKVADRHAAQPGDVITFTIRYDNLGPRELHQVRIVDNLTPRLEYVDDSTTSDRTGRLTVEDNGEGSVVLIWEFDEPLAPNSGGVVTFQAKVR</sequence>
<feature type="region of interest" description="Disordered" evidence="1">
    <location>
        <begin position="39"/>
        <end position="72"/>
    </location>
</feature>
<proteinExistence type="predicted"/>
<dbReference type="EMBL" id="DSVQ01000015">
    <property type="protein sequence ID" value="HGT39719.1"/>
    <property type="molecule type" value="Genomic_DNA"/>
</dbReference>
<accession>A0A7C4LN49</accession>
<gene>
    <name evidence="4" type="ORF">ENS64_10730</name>
</gene>
<evidence type="ECO:0000256" key="2">
    <source>
        <dbReference type="SAM" id="SignalP"/>
    </source>
</evidence>
<protein>
    <submittedName>
        <fullName evidence="4">Isopeptide-forming domain-containing fimbrial protein</fullName>
    </submittedName>
</protein>
<organism evidence="4">
    <name type="scientific">Schlesneria paludicola</name>
    <dbReference type="NCBI Taxonomy" id="360056"/>
    <lineage>
        <taxon>Bacteria</taxon>
        <taxon>Pseudomonadati</taxon>
        <taxon>Planctomycetota</taxon>
        <taxon>Planctomycetia</taxon>
        <taxon>Planctomycetales</taxon>
        <taxon>Planctomycetaceae</taxon>
        <taxon>Schlesneria</taxon>
    </lineage>
</organism>